<feature type="transmembrane region" description="Helical" evidence="5">
    <location>
        <begin position="193"/>
        <end position="216"/>
    </location>
</feature>
<dbReference type="PROSITE" id="PS50850">
    <property type="entry name" value="MFS"/>
    <property type="match status" value="1"/>
</dbReference>
<evidence type="ECO:0000256" key="4">
    <source>
        <dbReference type="ARBA" id="ARBA00023136"/>
    </source>
</evidence>
<dbReference type="SUPFAM" id="SSF103473">
    <property type="entry name" value="MFS general substrate transporter"/>
    <property type="match status" value="1"/>
</dbReference>
<dbReference type="Gene3D" id="1.20.1250.20">
    <property type="entry name" value="MFS general substrate transporter like domains"/>
    <property type="match status" value="2"/>
</dbReference>
<keyword evidence="4 5" id="KW-0472">Membrane</keyword>
<dbReference type="PANTHER" id="PTHR23514:SF13">
    <property type="entry name" value="INNER MEMBRANE PROTEIN YBJJ"/>
    <property type="match status" value="1"/>
</dbReference>
<dbReference type="InterPro" id="IPR036259">
    <property type="entry name" value="MFS_trans_sf"/>
</dbReference>
<dbReference type="InterPro" id="IPR020846">
    <property type="entry name" value="MFS_dom"/>
</dbReference>
<dbReference type="Pfam" id="PF07690">
    <property type="entry name" value="MFS_1"/>
    <property type="match status" value="1"/>
</dbReference>
<feature type="transmembrane region" description="Helical" evidence="5">
    <location>
        <begin position="327"/>
        <end position="350"/>
    </location>
</feature>
<evidence type="ECO:0000256" key="3">
    <source>
        <dbReference type="ARBA" id="ARBA00022989"/>
    </source>
</evidence>
<reference evidence="7 8" key="1">
    <citation type="submission" date="2022-10" db="EMBL/GenBank/DDBJ databases">
        <title>Characterization of Pseudomonas capsici strains from pepper and tomato in Georgia.</title>
        <authorList>
            <person name="Zhao M."/>
            <person name="Dutta B."/>
        </authorList>
    </citation>
    <scope>NUCLEOTIDE SEQUENCE [LARGE SCALE GENOMIC DNA]</scope>
    <source>
        <strain evidence="7 8">Pc20-5</strain>
    </source>
</reference>
<comment type="caution">
    <text evidence="7">The sequence shown here is derived from an EMBL/GenBank/DDBJ whole genome shotgun (WGS) entry which is preliminary data.</text>
</comment>
<dbReference type="CDD" id="cd17393">
    <property type="entry name" value="MFS_MosC_like"/>
    <property type="match status" value="1"/>
</dbReference>
<feature type="transmembrane region" description="Helical" evidence="5">
    <location>
        <begin position="46"/>
        <end position="69"/>
    </location>
</feature>
<dbReference type="InterPro" id="IPR011701">
    <property type="entry name" value="MFS"/>
</dbReference>
<dbReference type="PANTHER" id="PTHR23514">
    <property type="entry name" value="BYPASS OF STOP CODON PROTEIN 6"/>
    <property type="match status" value="1"/>
</dbReference>
<organism evidence="7 8">
    <name type="scientific">Pseudomonas capsici</name>
    <dbReference type="NCBI Taxonomy" id="2810614"/>
    <lineage>
        <taxon>Bacteria</taxon>
        <taxon>Pseudomonadati</taxon>
        <taxon>Pseudomonadota</taxon>
        <taxon>Gammaproteobacteria</taxon>
        <taxon>Pseudomonadales</taxon>
        <taxon>Pseudomonadaceae</taxon>
        <taxon>Pseudomonas</taxon>
    </lineage>
</organism>
<evidence type="ECO:0000313" key="8">
    <source>
        <dbReference type="Proteomes" id="UP001207294"/>
    </source>
</evidence>
<sequence length="377" mass="38974">MALTSSDRAQQYATRAAFFIPGFATAIWAVLVPFAKSRTGVDDGVLGLILLCLGAGSLLAMPVSGALAARFGCRNVMIATTAIICVSLPLLAIASNAWFLGGALFVFGAGVGAMDCTMNMQAVVVEREAGRAMMSGFHAFFSIGGFIGATAMTALLSARIGTATAAFTGIVTMAVIAALSLKHWRGEALHQDGPLLAWPKGIVLFLGILAFVVFLAEGSMLDWSAVFLVDVREVKPAMAGLGYVIFALTMTVTRLLGDSVVERLGRIRSIVVGALLAGVGFMTLTWVTPWQASLAGYVLLGLGCANIVPAVFSLAGNQKRMPESIAITAVTTLGYSGVLAGPALIGFAAHGIGLEGAFTGVAVLLIGVALSTRWLKV</sequence>
<evidence type="ECO:0000313" key="7">
    <source>
        <dbReference type="EMBL" id="MCV4379225.1"/>
    </source>
</evidence>
<feature type="transmembrane region" description="Helical" evidence="5">
    <location>
        <begin position="76"/>
        <end position="98"/>
    </location>
</feature>
<feature type="transmembrane region" description="Helical" evidence="5">
    <location>
        <begin position="12"/>
        <end position="34"/>
    </location>
</feature>
<keyword evidence="3 5" id="KW-1133">Transmembrane helix</keyword>
<dbReference type="InterPro" id="IPR051788">
    <property type="entry name" value="MFS_Transporter"/>
</dbReference>
<protein>
    <submittedName>
        <fullName evidence="7">MFS transporter</fullName>
    </submittedName>
</protein>
<dbReference type="EMBL" id="JAOXML010000024">
    <property type="protein sequence ID" value="MCV4379225.1"/>
    <property type="molecule type" value="Genomic_DNA"/>
</dbReference>
<name>A0ABT3C2B3_9PSED</name>
<proteinExistence type="predicted"/>
<evidence type="ECO:0000259" key="6">
    <source>
        <dbReference type="PROSITE" id="PS50850"/>
    </source>
</evidence>
<feature type="transmembrane region" description="Helical" evidence="5">
    <location>
        <begin position="162"/>
        <end position="181"/>
    </location>
</feature>
<feature type="transmembrane region" description="Helical" evidence="5">
    <location>
        <begin position="356"/>
        <end position="375"/>
    </location>
</feature>
<feature type="transmembrane region" description="Helical" evidence="5">
    <location>
        <begin position="137"/>
        <end position="156"/>
    </location>
</feature>
<feature type="transmembrane region" description="Helical" evidence="5">
    <location>
        <begin position="269"/>
        <end position="288"/>
    </location>
</feature>
<keyword evidence="2 5" id="KW-0812">Transmembrane</keyword>
<keyword evidence="8" id="KW-1185">Reference proteome</keyword>
<accession>A0ABT3C2B3</accession>
<feature type="transmembrane region" description="Helical" evidence="5">
    <location>
        <begin position="294"/>
        <end position="315"/>
    </location>
</feature>
<evidence type="ECO:0000256" key="1">
    <source>
        <dbReference type="ARBA" id="ARBA00004141"/>
    </source>
</evidence>
<dbReference type="GeneID" id="93561215"/>
<feature type="domain" description="Major facilitator superfamily (MFS) profile" evidence="6">
    <location>
        <begin position="202"/>
        <end position="377"/>
    </location>
</feature>
<gene>
    <name evidence="7" type="ORF">OH718_21725</name>
</gene>
<comment type="subcellular location">
    <subcellularLocation>
        <location evidence="1">Membrane</location>
        <topology evidence="1">Multi-pass membrane protein</topology>
    </subcellularLocation>
</comment>
<dbReference type="Proteomes" id="UP001207294">
    <property type="component" value="Unassembled WGS sequence"/>
</dbReference>
<evidence type="ECO:0000256" key="2">
    <source>
        <dbReference type="ARBA" id="ARBA00022692"/>
    </source>
</evidence>
<feature type="transmembrane region" description="Helical" evidence="5">
    <location>
        <begin position="236"/>
        <end position="257"/>
    </location>
</feature>
<dbReference type="RefSeq" id="WP_232849359.1">
    <property type="nucleotide sequence ID" value="NZ_JAFGZD010000005.1"/>
</dbReference>
<evidence type="ECO:0000256" key="5">
    <source>
        <dbReference type="SAM" id="Phobius"/>
    </source>
</evidence>